<keyword evidence="4 5" id="KW-0520">NAD</keyword>
<dbReference type="GO" id="GO:0048038">
    <property type="term" value="F:quinone binding"/>
    <property type="evidence" value="ECO:0007669"/>
    <property type="project" value="UniProtKB-KW"/>
</dbReference>
<dbReference type="EC" id="7.1.1.-" evidence="5"/>
<proteinExistence type="inferred from homology"/>
<reference evidence="8" key="1">
    <citation type="journal article" date="2014" name="BMC Genomics">
        <title>Six newly sequenced chloroplast genomes from prasinophyte green algae provide insights into the relationships among prasinophyte lineages and the diversity of streamlined genome architecture in picoplanktonic species.</title>
        <authorList>
            <person name="Lemieux C."/>
            <person name="Otis C."/>
            <person name="Turmel M."/>
        </authorList>
    </citation>
    <scope>NUCLEOTIDE SEQUENCE</scope>
</reference>
<evidence type="ECO:0000259" key="7">
    <source>
        <dbReference type="Pfam" id="PF00346"/>
    </source>
</evidence>
<dbReference type="GO" id="GO:0051287">
    <property type="term" value="F:NAD binding"/>
    <property type="evidence" value="ECO:0007669"/>
    <property type="project" value="InterPro"/>
</dbReference>
<dbReference type="Pfam" id="PF00346">
    <property type="entry name" value="Complex1_49kDa"/>
    <property type="match status" value="1"/>
</dbReference>
<evidence type="ECO:0000256" key="6">
    <source>
        <dbReference type="RuleBase" id="RU003685"/>
    </source>
</evidence>
<dbReference type="Gene3D" id="1.10.645.10">
    <property type="entry name" value="Cytochrome-c3 Hydrogenase, chain B"/>
    <property type="match status" value="1"/>
</dbReference>
<comment type="function">
    <text evidence="5">NDH shuttles electrons from NAD(P)H:plastoquinone, via FMN and iron-sulfur (Fe-S) centers, to quinones in the photosynthetic chain and possibly in a chloroplast respiratory chain. The immediate electron acceptor for the enzyme in this species is believed to be plastoquinone. Couples the redox reaction to proton translocation, and thus conserves the redox energy in a proton gradient.</text>
</comment>
<keyword evidence="5" id="KW-0618">Plastoquinone</keyword>
<dbReference type="SUPFAM" id="SSF56762">
    <property type="entry name" value="HydB/Nqo4-like"/>
    <property type="match status" value="1"/>
</dbReference>
<comment type="catalytic activity">
    <reaction evidence="5">
        <text>a plastoquinone + NADH + (n+1) H(+)(in) = a plastoquinol + NAD(+) + n H(+)(out)</text>
        <dbReference type="Rhea" id="RHEA:42608"/>
        <dbReference type="Rhea" id="RHEA-COMP:9561"/>
        <dbReference type="Rhea" id="RHEA-COMP:9562"/>
        <dbReference type="ChEBI" id="CHEBI:15378"/>
        <dbReference type="ChEBI" id="CHEBI:17757"/>
        <dbReference type="ChEBI" id="CHEBI:57540"/>
        <dbReference type="ChEBI" id="CHEBI:57945"/>
        <dbReference type="ChEBI" id="CHEBI:62192"/>
    </reaction>
</comment>
<organism evidence="8">
    <name type="scientific">Nephroselmis astigmatica</name>
    <dbReference type="NCBI Taxonomy" id="259378"/>
    <lineage>
        <taxon>Eukaryota</taxon>
        <taxon>Viridiplantae</taxon>
        <taxon>Chlorophyta</taxon>
        <taxon>Nephroselmidophyceae</taxon>
        <taxon>Nephroselmidales</taxon>
        <taxon>Nephroselmidaceae</taxon>
        <taxon>Nephroselmis</taxon>
    </lineage>
</organism>
<protein>
    <recommendedName>
        <fullName evidence="5">NAD(P)H-quinone oxidoreductase subunit H, chloroplastic</fullName>
        <ecNumber evidence="5">7.1.1.-</ecNumber>
    </recommendedName>
    <alternativeName>
        <fullName evidence="5">NAD(P)H dehydrogenase, subunit H</fullName>
    </alternativeName>
    <alternativeName>
        <fullName evidence="5">NADH-plastoquinone oxidoreductase 49 kDa subunit</fullName>
    </alternativeName>
    <alternativeName>
        <fullName evidence="5">NADH-plastoquinone oxidoreductase subunit H</fullName>
    </alternativeName>
</protein>
<dbReference type="NCBIfam" id="NF004739">
    <property type="entry name" value="PRK06075.1"/>
    <property type="match status" value="1"/>
</dbReference>
<sequence length="391" mass="45152">MIETKTDPMIVSMGPHHPSMHGVLRLMVTLDGENVIDCEPVVGYLHRAMEKIAEHRTVIQYLPYVTRWDYLATMFTEAITVNGPEKLANMEIPRRASYLRIIMLELSRIASHLLWLGPFMADIGAQTPFFYILREREMIYDLFESATGMRMMHNYFRVGGVAADLPYGWIDKCLDFCEYFLPKVDEYEALISRNPIFLKRVQGVGTISRSEAINWGLSGPMLRGSGVDWDLRKVDRYERYQEINWSVASEKTGDCLARYLVRIREMRESTKILQQALKAIPGGPYENLEARRLNQGRTSPWNDFEYQFVGKKPSPTFKIPSYQHYVRLEAPKGELGVFLIGDNNVFPWRWKIRPPGFINVQILPNLVEDMKLADIMTILGSIDIIMGEVDR</sequence>
<gene>
    <name evidence="5 8" type="primary">ndhH</name>
</gene>
<dbReference type="RefSeq" id="YP_009057900.1">
    <property type="nucleotide sequence ID" value="NC_024829.1"/>
</dbReference>
<dbReference type="HAMAP" id="MF_01358">
    <property type="entry name" value="NDH1_NuoD"/>
    <property type="match status" value="1"/>
</dbReference>
<dbReference type="InterPro" id="IPR029014">
    <property type="entry name" value="NiFe-Hase_large"/>
</dbReference>
<dbReference type="GO" id="GO:0009535">
    <property type="term" value="C:chloroplast thylakoid membrane"/>
    <property type="evidence" value="ECO:0007669"/>
    <property type="project" value="UniProtKB-SubCell"/>
</dbReference>
<evidence type="ECO:0000313" key="8">
    <source>
        <dbReference type="EMBL" id="AID67682.1"/>
    </source>
</evidence>
<keyword evidence="8" id="KW-0150">Chloroplast</keyword>
<comment type="similarity">
    <text evidence="1 5 6">Belongs to the complex I 49 kDa subunit family.</text>
</comment>
<keyword evidence="2 5" id="KW-0813">Transport</keyword>
<dbReference type="InterPro" id="IPR001135">
    <property type="entry name" value="NADH_Q_OxRdtase_suD"/>
</dbReference>
<evidence type="ECO:0000256" key="4">
    <source>
        <dbReference type="ARBA" id="ARBA00023027"/>
    </source>
</evidence>
<keyword evidence="5" id="KW-0472">Membrane</keyword>
<dbReference type="PANTHER" id="PTHR11993">
    <property type="entry name" value="NADH-UBIQUINONE OXIDOREDUCTASE 49 KDA SUBUNIT"/>
    <property type="match status" value="1"/>
</dbReference>
<keyword evidence="8" id="KW-0934">Plastid</keyword>
<evidence type="ECO:0000256" key="2">
    <source>
        <dbReference type="ARBA" id="ARBA00022448"/>
    </source>
</evidence>
<dbReference type="InterPro" id="IPR014029">
    <property type="entry name" value="NADH_UbQ_OxRdtase_49kDa_CS"/>
</dbReference>
<dbReference type="PANTHER" id="PTHR11993:SF10">
    <property type="entry name" value="NADH DEHYDROGENASE [UBIQUINONE] IRON-SULFUR PROTEIN 2, MITOCHONDRIAL"/>
    <property type="match status" value="1"/>
</dbReference>
<dbReference type="GO" id="GO:0019684">
    <property type="term" value="P:photosynthesis, light reaction"/>
    <property type="evidence" value="ECO:0007669"/>
    <property type="project" value="UniProtKB-UniRule"/>
</dbReference>
<feature type="domain" description="NADH-quinone oxidoreductase subunit D" evidence="7">
    <location>
        <begin position="122"/>
        <end position="391"/>
    </location>
</feature>
<comment type="subcellular location">
    <subcellularLocation>
        <location evidence="5">Plastid</location>
        <location evidence="5">Chloroplast thylakoid membrane</location>
        <topology evidence="5">Peripheral membrane protein</topology>
        <orientation evidence="5">Stromal side</orientation>
    </subcellularLocation>
</comment>
<keyword evidence="5" id="KW-0793">Thylakoid</keyword>
<keyword evidence="5" id="KW-0874">Quinone</keyword>
<accession>A0A088CK73</accession>
<name>A0A088CK73_9CHLO</name>
<comment type="subunit">
    <text evidence="5">NDH is composed of at least 16 different subunits, 5 of which are encoded in the nucleus.</text>
</comment>
<keyword evidence="5" id="KW-0521">NADP</keyword>
<dbReference type="PROSITE" id="PS00535">
    <property type="entry name" value="COMPLEX1_49K"/>
    <property type="match status" value="1"/>
</dbReference>
<comment type="catalytic activity">
    <reaction evidence="5">
        <text>a plastoquinone + NADPH + (n+1) H(+)(in) = a plastoquinol + NADP(+) + n H(+)(out)</text>
        <dbReference type="Rhea" id="RHEA:42612"/>
        <dbReference type="Rhea" id="RHEA-COMP:9561"/>
        <dbReference type="Rhea" id="RHEA-COMP:9562"/>
        <dbReference type="ChEBI" id="CHEBI:15378"/>
        <dbReference type="ChEBI" id="CHEBI:17757"/>
        <dbReference type="ChEBI" id="CHEBI:57783"/>
        <dbReference type="ChEBI" id="CHEBI:58349"/>
        <dbReference type="ChEBI" id="CHEBI:62192"/>
    </reaction>
</comment>
<dbReference type="GeneID" id="20356128"/>
<dbReference type="InterPro" id="IPR022885">
    <property type="entry name" value="NDH1_su_D/H"/>
</dbReference>
<dbReference type="NCBIfam" id="NF005649">
    <property type="entry name" value="PRK07415.1"/>
    <property type="match status" value="1"/>
</dbReference>
<dbReference type="AlphaFoldDB" id="A0A088CK73"/>
<dbReference type="GO" id="GO:0016655">
    <property type="term" value="F:oxidoreductase activity, acting on NAD(P)H, quinone or similar compound as acceptor"/>
    <property type="evidence" value="ECO:0007669"/>
    <property type="project" value="UniProtKB-UniRule"/>
</dbReference>
<evidence type="ECO:0000256" key="1">
    <source>
        <dbReference type="ARBA" id="ARBA00005769"/>
    </source>
</evidence>
<evidence type="ECO:0000256" key="5">
    <source>
        <dbReference type="HAMAP-Rule" id="MF_01358"/>
    </source>
</evidence>
<keyword evidence="3 5" id="KW-1278">Translocase</keyword>
<geneLocation type="chloroplast" evidence="8"/>
<evidence type="ECO:0000256" key="3">
    <source>
        <dbReference type="ARBA" id="ARBA00022967"/>
    </source>
</evidence>
<dbReference type="EMBL" id="KJ746600">
    <property type="protein sequence ID" value="AID67682.1"/>
    <property type="molecule type" value="Genomic_DNA"/>
</dbReference>